<evidence type="ECO:0000313" key="3">
    <source>
        <dbReference type="Proteomes" id="UP000032046"/>
    </source>
</evidence>
<keyword evidence="3" id="KW-1185">Reference proteome</keyword>
<dbReference type="SUPFAM" id="SSF53448">
    <property type="entry name" value="Nucleotide-diphospho-sugar transferases"/>
    <property type="match status" value="1"/>
</dbReference>
<gene>
    <name evidence="2" type="ORF">ST44_04070</name>
</gene>
<dbReference type="PANTHER" id="PTHR43685:SF2">
    <property type="entry name" value="GLYCOSYLTRANSFERASE 2-LIKE DOMAIN-CONTAINING PROTEIN"/>
    <property type="match status" value="1"/>
</dbReference>
<evidence type="ECO:0000313" key="2">
    <source>
        <dbReference type="EMBL" id="KIP63323.1"/>
    </source>
</evidence>
<feature type="domain" description="Glycosyltransferase 2-like" evidence="1">
    <location>
        <begin position="9"/>
        <end position="166"/>
    </location>
</feature>
<dbReference type="AlphaFoldDB" id="A0A0D0HE56"/>
<dbReference type="PANTHER" id="PTHR43685">
    <property type="entry name" value="GLYCOSYLTRANSFERASE"/>
    <property type="match status" value="1"/>
</dbReference>
<dbReference type="InterPro" id="IPR029044">
    <property type="entry name" value="Nucleotide-diphossugar_trans"/>
</dbReference>
<accession>A0A0D0HE56</accession>
<proteinExistence type="predicted"/>
<name>A0A0D0HE56_9BACT</name>
<dbReference type="CDD" id="cd04185">
    <property type="entry name" value="GT_2_like_b"/>
    <property type="match status" value="1"/>
</dbReference>
<sequence>MNKSIVVAVVVTYNRLNLLQRVVGSLIGQSKRLDKIYIINNGSTDGTKEWLDGQTGLNVIHQENVGGSGGFYRGIKEASKEECDWIWCMDDDVFPREDCLETLLNVAERHEKLGIVCPHRLMSGKTFVGEAKTLNLTNPFSDMHNDMLTAQEVESNETVSIVGMAFEGPLIRKEVVEKVGLPNKELFILYDDTDYSYRAVLAGYKVVVARDALMDKYDFQSNSSYREDKMKNKWKLAYHIRNTAYFGHRYGKNILVRHFAAMPFLLHMYAAITFNFVKGHKYSFSDYGLFWKMMRRGVREELGKM</sequence>
<dbReference type="InterPro" id="IPR050834">
    <property type="entry name" value="Glycosyltransf_2"/>
</dbReference>
<dbReference type="EMBL" id="JXQK01000044">
    <property type="protein sequence ID" value="KIP63323.1"/>
    <property type="molecule type" value="Genomic_DNA"/>
</dbReference>
<dbReference type="InterPro" id="IPR001173">
    <property type="entry name" value="Glyco_trans_2-like"/>
</dbReference>
<protein>
    <recommendedName>
        <fullName evidence="1">Glycosyltransferase 2-like domain-containing protein</fullName>
    </recommendedName>
</protein>
<dbReference type="Proteomes" id="UP000032046">
    <property type="component" value="Unassembled WGS sequence"/>
</dbReference>
<dbReference type="RefSeq" id="WP_042518300.1">
    <property type="nucleotide sequence ID" value="NZ_JXQK01000044.1"/>
</dbReference>
<dbReference type="STRING" id="1602171.ST44_04070"/>
<reference evidence="2 3" key="1">
    <citation type="submission" date="2015-01" db="EMBL/GenBank/DDBJ databases">
        <title>Comparative genomics of non-oral Prevotella species.</title>
        <authorList>
            <person name="Accetto T."/>
            <person name="Nograsek B."/>
            <person name="Avgustin G."/>
        </authorList>
    </citation>
    <scope>NUCLEOTIDE SEQUENCE [LARGE SCALE GENOMIC DNA]</scope>
    <source>
        <strain evidence="2 3">P5-119</strain>
    </source>
</reference>
<comment type="caution">
    <text evidence="2">The sequence shown here is derived from an EMBL/GenBank/DDBJ whole genome shotgun (WGS) entry which is preliminary data.</text>
</comment>
<evidence type="ECO:0000259" key="1">
    <source>
        <dbReference type="Pfam" id="PF00535"/>
    </source>
</evidence>
<organism evidence="2 3">
    <name type="scientific">Prevotella pectinovora</name>
    <dbReference type="NCBI Taxonomy" id="1602169"/>
    <lineage>
        <taxon>Bacteria</taxon>
        <taxon>Pseudomonadati</taxon>
        <taxon>Bacteroidota</taxon>
        <taxon>Bacteroidia</taxon>
        <taxon>Bacteroidales</taxon>
        <taxon>Prevotellaceae</taxon>
        <taxon>Prevotella</taxon>
    </lineage>
</organism>
<dbReference type="Gene3D" id="3.90.550.10">
    <property type="entry name" value="Spore Coat Polysaccharide Biosynthesis Protein SpsA, Chain A"/>
    <property type="match status" value="1"/>
</dbReference>
<dbReference type="Pfam" id="PF00535">
    <property type="entry name" value="Glycos_transf_2"/>
    <property type="match status" value="1"/>
</dbReference>